<feature type="non-terminal residue" evidence="1">
    <location>
        <position position="1"/>
    </location>
</feature>
<protein>
    <submittedName>
        <fullName evidence="1">Uncharacterized protein</fullName>
    </submittedName>
</protein>
<dbReference type="Proteomes" id="UP001175228">
    <property type="component" value="Unassembled WGS sequence"/>
</dbReference>
<comment type="caution">
    <text evidence="1">The sequence shown here is derived from an EMBL/GenBank/DDBJ whole genome shotgun (WGS) entry which is preliminary data.</text>
</comment>
<name>A0AA39UYQ7_9AGAR</name>
<reference evidence="1" key="1">
    <citation type="submission" date="2023-06" db="EMBL/GenBank/DDBJ databases">
        <authorList>
            <consortium name="Lawrence Berkeley National Laboratory"/>
            <person name="Ahrendt S."/>
            <person name="Sahu N."/>
            <person name="Indic B."/>
            <person name="Wong-Bajracharya J."/>
            <person name="Merenyi Z."/>
            <person name="Ke H.-M."/>
            <person name="Monk M."/>
            <person name="Kocsube S."/>
            <person name="Drula E."/>
            <person name="Lipzen A."/>
            <person name="Balint B."/>
            <person name="Henrissat B."/>
            <person name="Andreopoulos B."/>
            <person name="Martin F.M."/>
            <person name="Harder C.B."/>
            <person name="Rigling D."/>
            <person name="Ford K.L."/>
            <person name="Foster G.D."/>
            <person name="Pangilinan J."/>
            <person name="Papanicolaou A."/>
            <person name="Barry K."/>
            <person name="LaButti K."/>
            <person name="Viragh M."/>
            <person name="Koriabine M."/>
            <person name="Yan M."/>
            <person name="Riley R."/>
            <person name="Champramary S."/>
            <person name="Plett K.L."/>
            <person name="Tsai I.J."/>
            <person name="Slot J."/>
            <person name="Sipos G."/>
            <person name="Plett J."/>
            <person name="Nagy L.G."/>
            <person name="Grigoriev I.V."/>
        </authorList>
    </citation>
    <scope>NUCLEOTIDE SEQUENCE</scope>
    <source>
        <strain evidence="1">HWK02</strain>
    </source>
</reference>
<sequence>QSYLFCVTIDVLLFTPTLHFDGCCTATLSSAHCQGSPPSLPLLRTCFLFGKFASYASRILVGLIPALPLTV</sequence>
<dbReference type="AlphaFoldDB" id="A0AA39UYQ7"/>
<accession>A0AA39UYQ7</accession>
<proteinExistence type="predicted"/>
<dbReference type="EMBL" id="JAUEPU010000004">
    <property type="protein sequence ID" value="KAK0503594.1"/>
    <property type="molecule type" value="Genomic_DNA"/>
</dbReference>
<evidence type="ECO:0000313" key="1">
    <source>
        <dbReference type="EMBL" id="KAK0503594.1"/>
    </source>
</evidence>
<keyword evidence="2" id="KW-1185">Reference proteome</keyword>
<organism evidence="1 2">
    <name type="scientific">Armillaria luteobubalina</name>
    <dbReference type="NCBI Taxonomy" id="153913"/>
    <lineage>
        <taxon>Eukaryota</taxon>
        <taxon>Fungi</taxon>
        <taxon>Dikarya</taxon>
        <taxon>Basidiomycota</taxon>
        <taxon>Agaricomycotina</taxon>
        <taxon>Agaricomycetes</taxon>
        <taxon>Agaricomycetidae</taxon>
        <taxon>Agaricales</taxon>
        <taxon>Marasmiineae</taxon>
        <taxon>Physalacriaceae</taxon>
        <taxon>Armillaria</taxon>
    </lineage>
</organism>
<gene>
    <name evidence="1" type="ORF">EDD18DRAFT_1138530</name>
</gene>
<evidence type="ECO:0000313" key="2">
    <source>
        <dbReference type="Proteomes" id="UP001175228"/>
    </source>
</evidence>